<gene>
    <name evidence="1" type="ORF">SAMN05421580_1154</name>
</gene>
<sequence>MRQLDVCDLQLGPFSSFPELQLSAAHAQNPTAGNGPRTKPLRGIGALGGCSFGNDMNVVHLAAGLSA</sequence>
<proteinExistence type="predicted"/>
<keyword evidence="2" id="KW-1185">Reference proteome</keyword>
<protein>
    <submittedName>
        <fullName evidence="1">Uncharacterized protein</fullName>
    </submittedName>
</protein>
<reference evidence="2" key="1">
    <citation type="submission" date="2017-01" db="EMBL/GenBank/DDBJ databases">
        <authorList>
            <person name="Varghese N."/>
            <person name="Submissions S."/>
        </authorList>
    </citation>
    <scope>NUCLEOTIDE SEQUENCE [LARGE SCALE GENOMIC DNA]</scope>
    <source>
        <strain evidence="2">DSM 19945</strain>
    </source>
</reference>
<accession>A0A1N7QAN4</accession>
<evidence type="ECO:0000313" key="2">
    <source>
        <dbReference type="Proteomes" id="UP000186221"/>
    </source>
</evidence>
<dbReference type="Proteomes" id="UP000186221">
    <property type="component" value="Unassembled WGS sequence"/>
</dbReference>
<organism evidence="1 2">
    <name type="scientific">Rhodobacter aestuarii</name>
    <dbReference type="NCBI Taxonomy" id="453582"/>
    <lineage>
        <taxon>Bacteria</taxon>
        <taxon>Pseudomonadati</taxon>
        <taxon>Pseudomonadota</taxon>
        <taxon>Alphaproteobacteria</taxon>
        <taxon>Rhodobacterales</taxon>
        <taxon>Rhodobacter group</taxon>
        <taxon>Rhodobacter</taxon>
    </lineage>
</organism>
<dbReference type="RefSeq" id="WP_076486295.1">
    <property type="nucleotide sequence ID" value="NZ_FTOG01000015.1"/>
</dbReference>
<dbReference type="EMBL" id="FTOG01000015">
    <property type="protein sequence ID" value="SIT19940.1"/>
    <property type="molecule type" value="Genomic_DNA"/>
</dbReference>
<name>A0A1N7QAN4_9RHOB</name>
<dbReference type="STRING" id="453582.SAMN05421580_1154"/>
<evidence type="ECO:0000313" key="1">
    <source>
        <dbReference type="EMBL" id="SIT19940.1"/>
    </source>
</evidence>
<dbReference type="AlphaFoldDB" id="A0A1N7QAN4"/>